<dbReference type="InterPro" id="IPR036388">
    <property type="entry name" value="WH-like_DNA-bd_sf"/>
</dbReference>
<keyword evidence="2" id="KW-0614">Plasmid</keyword>
<dbReference type="Proteomes" id="UP000019151">
    <property type="component" value="Plasmid 1"/>
</dbReference>
<feature type="domain" description="Transcription regulator PadR N-terminal" evidence="1">
    <location>
        <begin position="18"/>
        <end position="91"/>
    </location>
</feature>
<dbReference type="InterPro" id="IPR005149">
    <property type="entry name" value="Tscrpt_reg_PadR_N"/>
</dbReference>
<dbReference type="InParanoid" id="W0RQV5"/>
<reference evidence="2 3" key="1">
    <citation type="journal article" date="2014" name="Genome Announc.">
        <title>Genome Sequence and Methylome of Soil Bacterium Gemmatirosa kalamazoonensis KBS708T, a Member of the Rarely Cultivated Gemmatimonadetes Phylum.</title>
        <authorList>
            <person name="Debruyn J.M."/>
            <person name="Radosevich M."/>
            <person name="Wommack K.E."/>
            <person name="Polson S.W."/>
            <person name="Hauser L.J."/>
            <person name="Fawaz M.N."/>
            <person name="Korlach J."/>
            <person name="Tsai Y.C."/>
        </authorList>
    </citation>
    <scope>NUCLEOTIDE SEQUENCE [LARGE SCALE GENOMIC DNA]</scope>
    <source>
        <strain evidence="2 3">KBS708</strain>
        <plasmid evidence="3">Plasmid 1</plasmid>
    </source>
</reference>
<dbReference type="PANTHER" id="PTHR33169">
    <property type="entry name" value="PADR-FAMILY TRANSCRIPTIONAL REGULATOR"/>
    <property type="match status" value="1"/>
</dbReference>
<dbReference type="OrthoDB" id="9808017at2"/>
<dbReference type="Pfam" id="PF03551">
    <property type="entry name" value="PadR"/>
    <property type="match status" value="1"/>
</dbReference>
<dbReference type="AlphaFoldDB" id="W0RQV5"/>
<organism evidence="2 3">
    <name type="scientific">Gemmatirosa kalamazoonensis</name>
    <dbReference type="NCBI Taxonomy" id="861299"/>
    <lineage>
        <taxon>Bacteria</taxon>
        <taxon>Pseudomonadati</taxon>
        <taxon>Gemmatimonadota</taxon>
        <taxon>Gemmatimonadia</taxon>
        <taxon>Gemmatimonadales</taxon>
        <taxon>Gemmatimonadaceae</taxon>
        <taxon>Gemmatirosa</taxon>
    </lineage>
</organism>
<dbReference type="HOGENOM" id="CLU_063440_3_3_0"/>
<keyword evidence="3" id="KW-1185">Reference proteome</keyword>
<dbReference type="InterPro" id="IPR036390">
    <property type="entry name" value="WH_DNA-bd_sf"/>
</dbReference>
<dbReference type="NCBIfam" id="TIGR03433">
    <property type="entry name" value="padR_acidobact"/>
    <property type="match status" value="1"/>
</dbReference>
<dbReference type="KEGG" id="gba:J421_5561"/>
<dbReference type="Gene3D" id="1.10.10.10">
    <property type="entry name" value="Winged helix-like DNA-binding domain superfamily/Winged helix DNA-binding domain"/>
    <property type="match status" value="1"/>
</dbReference>
<sequence>MAPADDLGLLLGTLDLLVLKTLSWGPRHGYAIARWIRDTSDEAIAVEDRALYLALHRLEDRGWVRSDWGLSENNRRAKYYTLTAGGRAQLRAKVSHWDRYAAAVFKIVHAVDAGG</sequence>
<evidence type="ECO:0000259" key="1">
    <source>
        <dbReference type="Pfam" id="PF03551"/>
    </source>
</evidence>
<protein>
    <submittedName>
        <fullName evidence="2">Transcriptional regulator, PadR-family</fullName>
    </submittedName>
</protein>
<accession>W0RQV5</accession>
<dbReference type="RefSeq" id="WP_025414405.1">
    <property type="nucleotide sequence ID" value="NZ_CP007129.1"/>
</dbReference>
<dbReference type="InterPro" id="IPR052509">
    <property type="entry name" value="Metal_resp_DNA-bind_regulator"/>
</dbReference>
<proteinExistence type="predicted"/>
<dbReference type="SUPFAM" id="SSF46785">
    <property type="entry name" value="Winged helix' DNA-binding domain"/>
    <property type="match status" value="1"/>
</dbReference>
<dbReference type="EMBL" id="CP007129">
    <property type="protein sequence ID" value="AHG93096.1"/>
    <property type="molecule type" value="Genomic_DNA"/>
</dbReference>
<gene>
    <name evidence="2" type="ORF">J421_5561</name>
</gene>
<evidence type="ECO:0000313" key="2">
    <source>
        <dbReference type="EMBL" id="AHG93096.1"/>
    </source>
</evidence>
<name>W0RQV5_9BACT</name>
<geneLocation type="plasmid" evidence="2 3">
    <name>1</name>
</geneLocation>
<evidence type="ECO:0000313" key="3">
    <source>
        <dbReference type="Proteomes" id="UP000019151"/>
    </source>
</evidence>
<dbReference type="PANTHER" id="PTHR33169:SF14">
    <property type="entry name" value="TRANSCRIPTIONAL REGULATOR RV3488"/>
    <property type="match status" value="1"/>
</dbReference>
<dbReference type="InterPro" id="IPR017799">
    <property type="entry name" value="Tscrpt_reg_PadR_acidobac-type"/>
</dbReference>